<evidence type="ECO:0000256" key="3">
    <source>
        <dbReference type="ARBA" id="ARBA00022527"/>
    </source>
</evidence>
<evidence type="ECO:0000256" key="5">
    <source>
        <dbReference type="ARBA" id="ARBA00022741"/>
    </source>
</evidence>
<feature type="region of interest" description="Disordered" evidence="10">
    <location>
        <begin position="67"/>
        <end position="91"/>
    </location>
</feature>
<feature type="region of interest" description="Disordered" evidence="10">
    <location>
        <begin position="476"/>
        <end position="505"/>
    </location>
</feature>
<dbReference type="PROSITE" id="PS00108">
    <property type="entry name" value="PROTEIN_KINASE_ST"/>
    <property type="match status" value="1"/>
</dbReference>
<dbReference type="FunFam" id="1.10.510.10:FF:000294">
    <property type="entry name" value="Serine/threonine-protein kinase OXI1"/>
    <property type="match status" value="1"/>
</dbReference>
<gene>
    <name evidence="12" type="ORF">Taro_020458</name>
</gene>
<protein>
    <recommendedName>
        <fullName evidence="2">non-specific serine/threonine protein kinase</fullName>
        <ecNumber evidence="2">2.7.11.1</ecNumber>
    </recommendedName>
</protein>
<dbReference type="EMBL" id="NMUH01001014">
    <property type="protein sequence ID" value="MQL87908.1"/>
    <property type="molecule type" value="Genomic_DNA"/>
</dbReference>
<keyword evidence="13" id="KW-1185">Reference proteome</keyword>
<feature type="region of interest" description="Disordered" evidence="10">
    <location>
        <begin position="14"/>
        <end position="52"/>
    </location>
</feature>
<dbReference type="InterPro" id="IPR011009">
    <property type="entry name" value="Kinase-like_dom_sf"/>
</dbReference>
<dbReference type="AlphaFoldDB" id="A0A843UWG6"/>
<keyword evidence="7" id="KW-0067">ATP-binding</keyword>
<evidence type="ECO:0000256" key="4">
    <source>
        <dbReference type="ARBA" id="ARBA00022679"/>
    </source>
</evidence>
<evidence type="ECO:0000313" key="12">
    <source>
        <dbReference type="EMBL" id="MQL87908.1"/>
    </source>
</evidence>
<evidence type="ECO:0000313" key="13">
    <source>
        <dbReference type="Proteomes" id="UP000652761"/>
    </source>
</evidence>
<dbReference type="SMR" id="A0A843UWG6"/>
<comment type="catalytic activity">
    <reaction evidence="9">
        <text>L-seryl-[protein] + ATP = O-phospho-L-seryl-[protein] + ADP + H(+)</text>
        <dbReference type="Rhea" id="RHEA:17989"/>
        <dbReference type="Rhea" id="RHEA-COMP:9863"/>
        <dbReference type="Rhea" id="RHEA-COMP:11604"/>
        <dbReference type="ChEBI" id="CHEBI:15378"/>
        <dbReference type="ChEBI" id="CHEBI:29999"/>
        <dbReference type="ChEBI" id="CHEBI:30616"/>
        <dbReference type="ChEBI" id="CHEBI:83421"/>
        <dbReference type="ChEBI" id="CHEBI:456216"/>
        <dbReference type="EC" id="2.7.11.1"/>
    </reaction>
</comment>
<comment type="similarity">
    <text evidence="1">Belongs to the protein kinase superfamily. AGC Ser/Thr protein kinase family.</text>
</comment>
<feature type="region of interest" description="Disordered" evidence="10">
    <location>
        <begin position="279"/>
        <end position="308"/>
    </location>
</feature>
<accession>A0A843UWG6</accession>
<dbReference type="EC" id="2.7.11.1" evidence="2"/>
<proteinExistence type="inferred from homology"/>
<name>A0A843UWG6_COLES</name>
<keyword evidence="5" id="KW-0547">Nucleotide-binding</keyword>
<evidence type="ECO:0000256" key="6">
    <source>
        <dbReference type="ARBA" id="ARBA00022777"/>
    </source>
</evidence>
<dbReference type="Proteomes" id="UP000652761">
    <property type="component" value="Unassembled WGS sequence"/>
</dbReference>
<dbReference type="InterPro" id="IPR008271">
    <property type="entry name" value="Ser/Thr_kinase_AS"/>
</dbReference>
<feature type="compositionally biased region" description="Low complexity" evidence="10">
    <location>
        <begin position="286"/>
        <end position="298"/>
    </location>
</feature>
<evidence type="ECO:0000259" key="11">
    <source>
        <dbReference type="PROSITE" id="PS50011"/>
    </source>
</evidence>
<feature type="compositionally biased region" description="Low complexity" evidence="10">
    <location>
        <begin position="23"/>
        <end position="52"/>
    </location>
</feature>
<dbReference type="InterPro" id="IPR000719">
    <property type="entry name" value="Prot_kinase_dom"/>
</dbReference>
<dbReference type="OrthoDB" id="432483at2759"/>
<comment type="catalytic activity">
    <reaction evidence="8">
        <text>L-threonyl-[protein] + ATP = O-phospho-L-threonyl-[protein] + ADP + H(+)</text>
        <dbReference type="Rhea" id="RHEA:46608"/>
        <dbReference type="Rhea" id="RHEA-COMP:11060"/>
        <dbReference type="Rhea" id="RHEA-COMP:11605"/>
        <dbReference type="ChEBI" id="CHEBI:15378"/>
        <dbReference type="ChEBI" id="CHEBI:30013"/>
        <dbReference type="ChEBI" id="CHEBI:30616"/>
        <dbReference type="ChEBI" id="CHEBI:61977"/>
        <dbReference type="ChEBI" id="CHEBI:456216"/>
        <dbReference type="EC" id="2.7.11.1"/>
    </reaction>
</comment>
<comment type="caution">
    <text evidence="12">The sequence shown here is derived from an EMBL/GenBank/DDBJ whole genome shotgun (WGS) entry which is preliminary data.</text>
</comment>
<dbReference type="SMART" id="SM00220">
    <property type="entry name" value="S_TKc"/>
    <property type="match status" value="1"/>
</dbReference>
<organism evidence="12 13">
    <name type="scientific">Colocasia esculenta</name>
    <name type="common">Wild taro</name>
    <name type="synonym">Arum esculentum</name>
    <dbReference type="NCBI Taxonomy" id="4460"/>
    <lineage>
        <taxon>Eukaryota</taxon>
        <taxon>Viridiplantae</taxon>
        <taxon>Streptophyta</taxon>
        <taxon>Embryophyta</taxon>
        <taxon>Tracheophyta</taxon>
        <taxon>Spermatophyta</taxon>
        <taxon>Magnoliopsida</taxon>
        <taxon>Liliopsida</taxon>
        <taxon>Araceae</taxon>
        <taxon>Aroideae</taxon>
        <taxon>Colocasieae</taxon>
        <taxon>Colocasia</taxon>
    </lineage>
</organism>
<evidence type="ECO:0000256" key="1">
    <source>
        <dbReference type="ARBA" id="ARBA00009903"/>
    </source>
</evidence>
<dbReference type="SUPFAM" id="SSF56112">
    <property type="entry name" value="Protein kinase-like (PK-like)"/>
    <property type="match status" value="1"/>
</dbReference>
<keyword evidence="3" id="KW-0723">Serine/threonine-protein kinase</keyword>
<evidence type="ECO:0000256" key="8">
    <source>
        <dbReference type="ARBA" id="ARBA00047899"/>
    </source>
</evidence>
<evidence type="ECO:0000256" key="7">
    <source>
        <dbReference type="ARBA" id="ARBA00022840"/>
    </source>
</evidence>
<dbReference type="Gene3D" id="1.10.510.10">
    <property type="entry name" value="Transferase(Phosphotransferase) domain 1"/>
    <property type="match status" value="2"/>
</dbReference>
<dbReference type="GO" id="GO:0005524">
    <property type="term" value="F:ATP binding"/>
    <property type="evidence" value="ECO:0007669"/>
    <property type="project" value="UniProtKB-KW"/>
</dbReference>
<evidence type="ECO:0000256" key="10">
    <source>
        <dbReference type="SAM" id="MobiDB-lite"/>
    </source>
</evidence>
<dbReference type="Pfam" id="PF00069">
    <property type="entry name" value="Pkinase"/>
    <property type="match status" value="2"/>
</dbReference>
<evidence type="ECO:0000256" key="2">
    <source>
        <dbReference type="ARBA" id="ARBA00012513"/>
    </source>
</evidence>
<dbReference type="PROSITE" id="PS50011">
    <property type="entry name" value="PROTEIN_KINASE_DOM"/>
    <property type="match status" value="1"/>
</dbReference>
<sequence length="511" mass="55408">MLLALQVETAGDAGLETNPIHQSSSSSSSMTSSCGRCSSFSPRPSSSSAMGAPLPAAAAGDLCLSPKQLPEEAGDRGSLLSLPSQKPHRSSDPAWAAIRRLGHPVGPLDFKLIRRLGSGDIGTVYLCSLREDPRNGPPTSSPSAYYAMKVVDKRELAKKKKLGRAEAERRVLAALDHPFLPTLYAGFDAPPHLSCVVMEFCSGGNLNTLRHRLPSKCFPLSAVRFYGAEVLLAMEYLHMLGIVYRDLKPENVLIRSDGHIMISDFDLSLESTASPAVRFSPDRCDPSSSPLVPVSPSFSDDDEDGRHRPSCLPGRLFGLVRKPWKKAKRPAATMTRSRSTRSCSSSTSTVFVAEPVEARSISFVGTHEYVAPEVAAGSAHGAAVDWWAYGVFLYELAYGRTPFVGATNASTLRNVVRAPLAFPAHPPVDPRLRGLISALLEKDPTRRLGSSFGAAEVKAHQFFEGLNFALLRSQRPPVVPGAPQPARSKSCREQRRGRVEPDRRSSFDLFF</sequence>
<dbReference type="Gene3D" id="3.30.200.20">
    <property type="entry name" value="Phosphorylase Kinase, domain 1"/>
    <property type="match status" value="1"/>
</dbReference>
<feature type="compositionally biased region" description="Basic and acidic residues" evidence="10">
    <location>
        <begin position="490"/>
        <end position="505"/>
    </location>
</feature>
<dbReference type="PANTHER" id="PTHR45637">
    <property type="entry name" value="FLIPPASE KINASE 1-RELATED"/>
    <property type="match status" value="1"/>
</dbReference>
<feature type="domain" description="Protein kinase" evidence="11">
    <location>
        <begin position="110"/>
        <end position="463"/>
    </location>
</feature>
<reference evidence="12" key="1">
    <citation type="submission" date="2017-07" db="EMBL/GenBank/DDBJ databases">
        <title>Taro Niue Genome Assembly and Annotation.</title>
        <authorList>
            <person name="Atibalentja N."/>
            <person name="Keating K."/>
            <person name="Fields C.J."/>
        </authorList>
    </citation>
    <scope>NUCLEOTIDE SEQUENCE</scope>
    <source>
        <strain evidence="12">Niue_2</strain>
        <tissue evidence="12">Leaf</tissue>
    </source>
</reference>
<keyword evidence="4" id="KW-0808">Transferase</keyword>
<keyword evidence="6" id="KW-0418">Kinase</keyword>
<dbReference type="GO" id="GO:0004674">
    <property type="term" value="F:protein serine/threonine kinase activity"/>
    <property type="evidence" value="ECO:0007669"/>
    <property type="project" value="UniProtKB-KW"/>
</dbReference>
<evidence type="ECO:0000256" key="9">
    <source>
        <dbReference type="ARBA" id="ARBA00048679"/>
    </source>
</evidence>